<dbReference type="GO" id="GO:0033314">
    <property type="term" value="P:mitotic DNA replication checkpoint signaling"/>
    <property type="evidence" value="ECO:0007669"/>
    <property type="project" value="TreeGrafter"/>
</dbReference>
<proteinExistence type="predicted"/>
<dbReference type="OrthoDB" id="2130597at2759"/>
<feature type="region of interest" description="Disordered" evidence="4">
    <location>
        <begin position="255"/>
        <end position="364"/>
    </location>
</feature>
<dbReference type="EMBL" id="CAKXYY010000008">
    <property type="protein sequence ID" value="CAH2352961.1"/>
    <property type="molecule type" value="Genomic_DNA"/>
</dbReference>
<dbReference type="GO" id="GO:0010997">
    <property type="term" value="F:anaphase-promoting complex binding"/>
    <property type="evidence" value="ECO:0007669"/>
    <property type="project" value="TreeGrafter"/>
</dbReference>
<dbReference type="GO" id="GO:0005634">
    <property type="term" value="C:nucleus"/>
    <property type="evidence" value="ECO:0007669"/>
    <property type="project" value="UniProtKB-SubCell"/>
</dbReference>
<feature type="compositionally biased region" description="Acidic residues" evidence="4">
    <location>
        <begin position="1033"/>
        <end position="1047"/>
    </location>
</feature>
<evidence type="ECO:0000256" key="3">
    <source>
        <dbReference type="ARBA" id="ARBA00023242"/>
    </source>
</evidence>
<evidence type="ECO:0000313" key="7">
    <source>
        <dbReference type="Proteomes" id="UP000837801"/>
    </source>
</evidence>
<feature type="compositionally biased region" description="Acidic residues" evidence="4">
    <location>
        <begin position="492"/>
        <end position="528"/>
    </location>
</feature>
<feature type="compositionally biased region" description="Polar residues" evidence="4">
    <location>
        <begin position="207"/>
        <end position="217"/>
    </location>
</feature>
<gene>
    <name evidence="6" type="ORF">CLIB1423_08S04786</name>
</gene>
<dbReference type="PANTHER" id="PTHR14396">
    <property type="entry name" value="CLASPIN"/>
    <property type="match status" value="1"/>
</dbReference>
<evidence type="ECO:0000259" key="5">
    <source>
        <dbReference type="Pfam" id="PF09444"/>
    </source>
</evidence>
<sequence length="1136" mass="131076">MDLLDNLEDRGGRKFEVQYNTQIIDRDTQQDVDSEIETEKSDYEEGYAEEVSDDNILDKVKQKLAQLDMPESNSTQMGEPSWDFGNSMLTQTQVIHKEVQPNHHLPQLDLNDVEIEQETQSTTLKSPSLQPSSPIGEYEDETQVIPLSKEDRMAKISKLAELKREQRLAKEKEANEEQMERKHESESLLADITHTTLTDEEEDLLEANQSVVSSDLKNPSDKNLKEIEEFLQIQKRSRNLQPQFKKKNVFTAENLLQEFNDDENDEEQSETESNIGLHDDPENKNSPITSPVKNKAERKYDDLEDDNHGHLPSDPISEYAHNLKTQLLSSPSKKEYNEPKMIDLDSDDDSNGGSDAYDDKENNEIPALTKDEILHIKQKYLLKKISSNPKSKLNHLPKSIRNSINNQQRHNESKILINNLQRANINQLQVHKKFSPLHDELIEMEKDEEVMGSLLERELERVRNIRKKEKLMEKAKNALLNGDVESGYDNNEQNEDVPDSDFDQSFNEDEDEDEDDEDDGDDDDEVEDKELKSSQDYQGIDDLKSKRKSKRVILSDDDEERKDDSYMFGAKSNDNEESLNAHHEGYITTGSSENITPTTIIDDIPIESQKYELFQNLKGRIDSTNSETQKSEFLDLEDISHLRVPSFQEIESQKDAQVLTQPDTTLATQIDGQTQRLSQVSKNYEDDDDDITPANVRKGRILIRRNNISDIEEEDEQQEKEEEEEEIPMNEEEVQAQIKLYEQKMRRQELKSRKKRKEMERKGLKDIVQGEAEESEDEWHGLGGIDAELSDEQANSEDEKMIDNNFNIDLNDEEVRRKFMEQYQIKDKKDLEKLLDDIKNHKLTKRIGSKNGFDIELSDEEDELLTAYRKQRMIEQRERLMENKKIQELAKNEKSKAFFTSIQDSTLAVKIDNDEERKTDSEVESAVEEGEESEKELAMELDTKKRKTIKLKESFVQKQLSFLRTMGDDEEEVEYFKQQRISNRQYGFDSDEENLEDLQTMKRRCMESLVQGKNSNSRISSIIDDRGRQNSAEAEDTDADQDEDDSEFIPSFKRPSLVKSFRSSNEIEVGSFTGVTIRKHYKAANGSNASISGASSNSLKKAAAKTSSLKEKRISRSISNSRNGSGLFQSNGFENS</sequence>
<feature type="compositionally biased region" description="Basic and acidic residues" evidence="4">
    <location>
        <begin position="164"/>
        <end position="186"/>
    </location>
</feature>
<accession>A0A9P0QPB6</accession>
<feature type="region of interest" description="Disordered" evidence="4">
    <location>
        <begin position="25"/>
        <end position="49"/>
    </location>
</feature>
<evidence type="ECO:0000256" key="2">
    <source>
        <dbReference type="ARBA" id="ARBA00022553"/>
    </source>
</evidence>
<evidence type="ECO:0000256" key="4">
    <source>
        <dbReference type="SAM" id="MobiDB-lite"/>
    </source>
</evidence>
<reference evidence="6" key="1">
    <citation type="submission" date="2022-03" db="EMBL/GenBank/DDBJ databases">
        <authorList>
            <person name="Legras J.-L."/>
            <person name="Devillers H."/>
            <person name="Grondin C."/>
        </authorList>
    </citation>
    <scope>NUCLEOTIDE SEQUENCE</scope>
    <source>
        <strain evidence="6">CLIB 1423</strain>
    </source>
</reference>
<feature type="region of interest" description="Disordered" evidence="4">
    <location>
        <begin position="1009"/>
        <end position="1051"/>
    </location>
</feature>
<organism evidence="6 7">
    <name type="scientific">[Candida] railenensis</name>
    <dbReference type="NCBI Taxonomy" id="45579"/>
    <lineage>
        <taxon>Eukaryota</taxon>
        <taxon>Fungi</taxon>
        <taxon>Dikarya</taxon>
        <taxon>Ascomycota</taxon>
        <taxon>Saccharomycotina</taxon>
        <taxon>Pichiomycetes</taxon>
        <taxon>Debaryomycetaceae</taxon>
        <taxon>Kurtzmaniella</taxon>
    </lineage>
</organism>
<feature type="compositionally biased region" description="Acidic residues" evidence="4">
    <location>
        <begin position="922"/>
        <end position="934"/>
    </location>
</feature>
<dbReference type="Proteomes" id="UP000837801">
    <property type="component" value="Unassembled WGS sequence"/>
</dbReference>
<dbReference type="Pfam" id="PF09444">
    <property type="entry name" value="MRC1"/>
    <property type="match status" value="1"/>
</dbReference>
<feature type="region of interest" description="Disordered" evidence="4">
    <location>
        <begin position="1083"/>
        <end position="1136"/>
    </location>
</feature>
<feature type="compositionally biased region" description="Basic and acidic residues" evidence="4">
    <location>
        <begin position="332"/>
        <end position="343"/>
    </location>
</feature>
<dbReference type="GO" id="GO:0007095">
    <property type="term" value="P:mitotic G2 DNA damage checkpoint signaling"/>
    <property type="evidence" value="ECO:0007669"/>
    <property type="project" value="TreeGrafter"/>
</dbReference>
<keyword evidence="7" id="KW-1185">Reference proteome</keyword>
<feature type="compositionally biased region" description="Polar residues" evidence="4">
    <location>
        <begin position="118"/>
        <end position="133"/>
    </location>
</feature>
<feature type="region of interest" description="Disordered" evidence="4">
    <location>
        <begin position="708"/>
        <end position="733"/>
    </location>
</feature>
<keyword evidence="3" id="KW-0539">Nucleus</keyword>
<evidence type="ECO:0000313" key="6">
    <source>
        <dbReference type="EMBL" id="CAH2352961.1"/>
    </source>
</evidence>
<protein>
    <submittedName>
        <fullName evidence="6">Mediator of replication checkpoint protein 1</fullName>
    </submittedName>
</protein>
<dbReference type="PANTHER" id="PTHR14396:SF10">
    <property type="entry name" value="CLASPIN"/>
    <property type="match status" value="1"/>
</dbReference>
<dbReference type="AlphaFoldDB" id="A0A9P0QPB6"/>
<feature type="compositionally biased region" description="Low complexity" evidence="4">
    <location>
        <begin position="1083"/>
        <end position="1107"/>
    </location>
</feature>
<name>A0A9P0QPB6_9ASCO</name>
<feature type="compositionally biased region" description="Low complexity" evidence="4">
    <location>
        <begin position="1116"/>
        <end position="1126"/>
    </location>
</feature>
<feature type="region of interest" description="Disordered" evidence="4">
    <location>
        <begin position="482"/>
        <end position="579"/>
    </location>
</feature>
<feature type="domain" description="DNA replication checkpoint mediator MRC1" evidence="5">
    <location>
        <begin position="761"/>
        <end position="900"/>
    </location>
</feature>
<comment type="caution">
    <text evidence="6">The sequence shown here is derived from an EMBL/GenBank/DDBJ whole genome shotgun (WGS) entry which is preliminary data.</text>
</comment>
<feature type="compositionally biased region" description="Acidic residues" evidence="4">
    <location>
        <begin position="710"/>
        <end position="733"/>
    </location>
</feature>
<keyword evidence="2" id="KW-0597">Phosphoprotein</keyword>
<feature type="compositionally biased region" description="Basic and acidic residues" evidence="4">
    <location>
        <begin position="294"/>
        <end position="311"/>
    </location>
</feature>
<dbReference type="InterPro" id="IPR018564">
    <property type="entry name" value="Repl_chkpnt_MRC1_dom"/>
</dbReference>
<feature type="region of interest" description="Disordered" evidence="4">
    <location>
        <begin position="117"/>
        <end position="146"/>
    </location>
</feature>
<feature type="compositionally biased region" description="Basic and acidic residues" evidence="4">
    <location>
        <begin position="747"/>
        <end position="765"/>
    </location>
</feature>
<dbReference type="InterPro" id="IPR024146">
    <property type="entry name" value="Claspin"/>
</dbReference>
<feature type="region of interest" description="Disordered" evidence="4">
    <location>
        <begin position="164"/>
        <end position="223"/>
    </location>
</feature>
<feature type="region of interest" description="Disordered" evidence="4">
    <location>
        <begin position="747"/>
        <end position="805"/>
    </location>
</feature>
<feature type="compositionally biased region" description="Acidic residues" evidence="4">
    <location>
        <begin position="259"/>
        <end position="270"/>
    </location>
</feature>
<evidence type="ECO:0000256" key="1">
    <source>
        <dbReference type="ARBA" id="ARBA00004123"/>
    </source>
</evidence>
<feature type="region of interest" description="Disordered" evidence="4">
    <location>
        <begin position="914"/>
        <end position="937"/>
    </location>
</feature>
<comment type="subcellular location">
    <subcellularLocation>
        <location evidence="1">Nucleus</location>
    </subcellularLocation>
</comment>
<feature type="compositionally biased region" description="Polar residues" evidence="4">
    <location>
        <begin position="1127"/>
        <end position="1136"/>
    </location>
</feature>